<dbReference type="PANTHER" id="PTHR30055">
    <property type="entry name" value="HTH-TYPE TRANSCRIPTIONAL REGULATOR RUTR"/>
    <property type="match status" value="1"/>
</dbReference>
<evidence type="ECO:0000256" key="1">
    <source>
        <dbReference type="ARBA" id="ARBA00023125"/>
    </source>
</evidence>
<dbReference type="Proteomes" id="UP001501842">
    <property type="component" value="Unassembled WGS sequence"/>
</dbReference>
<keyword evidence="5" id="KW-1185">Reference proteome</keyword>
<evidence type="ECO:0000313" key="5">
    <source>
        <dbReference type="Proteomes" id="UP001501842"/>
    </source>
</evidence>
<keyword evidence="1 2" id="KW-0238">DNA-binding</keyword>
<proteinExistence type="predicted"/>
<dbReference type="InterPro" id="IPR001647">
    <property type="entry name" value="HTH_TetR"/>
</dbReference>
<reference evidence="5" key="1">
    <citation type="journal article" date="2019" name="Int. J. Syst. Evol. Microbiol.">
        <title>The Global Catalogue of Microorganisms (GCM) 10K type strain sequencing project: providing services to taxonomists for standard genome sequencing and annotation.</title>
        <authorList>
            <consortium name="The Broad Institute Genomics Platform"/>
            <consortium name="The Broad Institute Genome Sequencing Center for Infectious Disease"/>
            <person name="Wu L."/>
            <person name="Ma J."/>
        </authorList>
    </citation>
    <scope>NUCLEOTIDE SEQUENCE [LARGE SCALE GENOMIC DNA]</scope>
    <source>
        <strain evidence="5">JCM 8201</strain>
    </source>
</reference>
<feature type="domain" description="HTH tetR-type" evidence="3">
    <location>
        <begin position="17"/>
        <end position="77"/>
    </location>
</feature>
<feature type="DNA-binding region" description="H-T-H motif" evidence="2">
    <location>
        <begin position="40"/>
        <end position="59"/>
    </location>
</feature>
<dbReference type="InterPro" id="IPR009057">
    <property type="entry name" value="Homeodomain-like_sf"/>
</dbReference>
<protein>
    <recommendedName>
        <fullName evidence="3">HTH tetR-type domain-containing protein</fullName>
    </recommendedName>
</protein>
<sequence length="190" mass="21377">MPRDSVEKTPLPVREPDPRRTQILDAARRCFIRNGFHSTSMRDVTAEAKVPFTGVTRYFRGRDDVIAAFADETEAEVHRVFAGAFGRMPTPVEAFPHVEQGFPGLAVKVWSAALRASALDGREDPTAAEFTKALLWYVELYQRTGLITREMPALNVIRTLVALVHGYMVQRTLFGDVDTRAFREGLRGLR</sequence>
<dbReference type="Gene3D" id="1.10.357.10">
    <property type="entry name" value="Tetracycline Repressor, domain 2"/>
    <property type="match status" value="1"/>
</dbReference>
<comment type="caution">
    <text evidence="4">The sequence shown here is derived from an EMBL/GenBank/DDBJ whole genome shotgun (WGS) entry which is preliminary data.</text>
</comment>
<accession>A0ABP6H837</accession>
<dbReference type="SUPFAM" id="SSF46689">
    <property type="entry name" value="Homeodomain-like"/>
    <property type="match status" value="1"/>
</dbReference>
<dbReference type="Pfam" id="PF00440">
    <property type="entry name" value="TetR_N"/>
    <property type="match status" value="1"/>
</dbReference>
<name>A0ABP6H837_9ACTN</name>
<dbReference type="EMBL" id="BAAATZ010000037">
    <property type="protein sequence ID" value="GAA2738140.1"/>
    <property type="molecule type" value="Genomic_DNA"/>
</dbReference>
<evidence type="ECO:0000259" key="3">
    <source>
        <dbReference type="PROSITE" id="PS50977"/>
    </source>
</evidence>
<evidence type="ECO:0000256" key="2">
    <source>
        <dbReference type="PROSITE-ProRule" id="PRU00335"/>
    </source>
</evidence>
<evidence type="ECO:0000313" key="4">
    <source>
        <dbReference type="EMBL" id="GAA2738140.1"/>
    </source>
</evidence>
<gene>
    <name evidence="4" type="ORF">GCM10010439_70990</name>
</gene>
<dbReference type="RefSeq" id="WP_344457735.1">
    <property type="nucleotide sequence ID" value="NZ_BAAATZ010000037.1"/>
</dbReference>
<dbReference type="PROSITE" id="PS50977">
    <property type="entry name" value="HTH_TETR_2"/>
    <property type="match status" value="1"/>
</dbReference>
<organism evidence="4 5">
    <name type="scientific">Actinocorallia aurantiaca</name>
    <dbReference type="NCBI Taxonomy" id="46204"/>
    <lineage>
        <taxon>Bacteria</taxon>
        <taxon>Bacillati</taxon>
        <taxon>Actinomycetota</taxon>
        <taxon>Actinomycetes</taxon>
        <taxon>Streptosporangiales</taxon>
        <taxon>Thermomonosporaceae</taxon>
        <taxon>Actinocorallia</taxon>
    </lineage>
</organism>
<dbReference type="PANTHER" id="PTHR30055:SF229">
    <property type="entry name" value="HTH-TYPE TRANSCRIPTIONAL REPRESSOR RV1474C"/>
    <property type="match status" value="1"/>
</dbReference>
<dbReference type="InterPro" id="IPR050109">
    <property type="entry name" value="HTH-type_TetR-like_transc_reg"/>
</dbReference>